<protein>
    <submittedName>
        <fullName evidence="2">Uncharacterized protein</fullName>
    </submittedName>
</protein>
<keyword evidence="3" id="KW-1185">Reference proteome</keyword>
<proteinExistence type="predicted"/>
<dbReference type="eggNOG" id="ENOG502RR1N">
    <property type="taxonomic scope" value="Eukaryota"/>
</dbReference>
<dbReference type="RefSeq" id="XP_010761688.1">
    <property type="nucleotide sequence ID" value="XM_010763386.1"/>
</dbReference>
<organism evidence="2 3">
    <name type="scientific">Paracoccidioides brasiliensis (strain Pb18)</name>
    <dbReference type="NCBI Taxonomy" id="502780"/>
    <lineage>
        <taxon>Eukaryota</taxon>
        <taxon>Fungi</taxon>
        <taxon>Dikarya</taxon>
        <taxon>Ascomycota</taxon>
        <taxon>Pezizomycotina</taxon>
        <taxon>Eurotiomycetes</taxon>
        <taxon>Eurotiomycetidae</taxon>
        <taxon>Onygenales</taxon>
        <taxon>Ajellomycetaceae</taxon>
        <taxon>Paracoccidioides</taxon>
    </lineage>
</organism>
<dbReference type="VEuPathDB" id="FungiDB:PADG_06317"/>
<reference evidence="2 3" key="1">
    <citation type="journal article" date="2011" name="PLoS Genet.">
        <title>Comparative genomic analysis of human fungal pathogens causing paracoccidioidomycosis.</title>
        <authorList>
            <person name="Desjardins C.A."/>
            <person name="Champion M.D."/>
            <person name="Holder J.W."/>
            <person name="Muszewska A."/>
            <person name="Goldberg J."/>
            <person name="Bailao A.M."/>
            <person name="Brigido M.M."/>
            <person name="Ferreira M.E."/>
            <person name="Garcia A.M."/>
            <person name="Grynberg M."/>
            <person name="Gujja S."/>
            <person name="Heiman D.I."/>
            <person name="Henn M.R."/>
            <person name="Kodira C.D."/>
            <person name="Leon-Narvaez H."/>
            <person name="Longo L.V."/>
            <person name="Ma L.J."/>
            <person name="Malavazi I."/>
            <person name="Matsuo A.L."/>
            <person name="Morais F.V."/>
            <person name="Pereira M."/>
            <person name="Rodriguez-Brito S."/>
            <person name="Sakthikumar S."/>
            <person name="Salem-Izacc S.M."/>
            <person name="Sykes S.M."/>
            <person name="Teixeira M.M."/>
            <person name="Vallejo M.C."/>
            <person name="Walter M.E."/>
            <person name="Yandava C."/>
            <person name="Young S."/>
            <person name="Zeng Q."/>
            <person name="Zucker J."/>
            <person name="Felipe M.S."/>
            <person name="Goldman G.H."/>
            <person name="Haas B.J."/>
            <person name="McEwen J.G."/>
            <person name="Nino-Vega G."/>
            <person name="Puccia R."/>
            <person name="San-Blas G."/>
            <person name="Soares C.M."/>
            <person name="Birren B.W."/>
            <person name="Cuomo C.A."/>
        </authorList>
    </citation>
    <scope>NUCLEOTIDE SEQUENCE [LARGE SCALE GENOMIC DNA]</scope>
    <source>
        <strain evidence="2 3">Pb18</strain>
    </source>
</reference>
<evidence type="ECO:0000313" key="2">
    <source>
        <dbReference type="EMBL" id="EEH50238.2"/>
    </source>
</evidence>
<dbReference type="InParanoid" id="C1GG80"/>
<dbReference type="AlphaFoldDB" id="C1GG80"/>
<dbReference type="GeneID" id="22585070"/>
<dbReference type="KEGG" id="pbn:PADG_06317"/>
<evidence type="ECO:0000256" key="1">
    <source>
        <dbReference type="SAM" id="MobiDB-lite"/>
    </source>
</evidence>
<gene>
    <name evidence="2" type="ORF">PADG_06317</name>
</gene>
<dbReference type="HOGENOM" id="CLU_2134287_0_0_1"/>
<dbReference type="Proteomes" id="UP000001628">
    <property type="component" value="Unassembled WGS sequence"/>
</dbReference>
<feature type="region of interest" description="Disordered" evidence="1">
    <location>
        <begin position="76"/>
        <end position="113"/>
    </location>
</feature>
<accession>C1GG80</accession>
<name>C1GG80_PARBD</name>
<evidence type="ECO:0000313" key="3">
    <source>
        <dbReference type="Proteomes" id="UP000001628"/>
    </source>
</evidence>
<dbReference type="EMBL" id="KN275964">
    <property type="protein sequence ID" value="EEH50238.2"/>
    <property type="molecule type" value="Genomic_DNA"/>
</dbReference>
<sequence length="113" mass="12801">MKIVTTDKVSRLFYGDTSHKELNSFLSFTHINLRLRALSVRKSFSSAAHHILLQKLGSPPIIRITAKQTPSPVEIENLQTTKASRKQSIRYTSTSKRRAKPSTRAAAKKIRRV</sequence>
<feature type="compositionally biased region" description="Basic residues" evidence="1">
    <location>
        <begin position="95"/>
        <end position="113"/>
    </location>
</feature>